<feature type="domain" description="Rieske" evidence="7">
    <location>
        <begin position="9"/>
        <end position="106"/>
    </location>
</feature>
<protein>
    <submittedName>
        <fullName evidence="8">Nitrite reductase (NAD(P)H) small subunit</fullName>
        <ecNumber evidence="8">1.7.1.4</ecNumber>
    </submittedName>
</protein>
<dbReference type="EC" id="1.7.1.4" evidence="8"/>
<evidence type="ECO:0000256" key="6">
    <source>
        <dbReference type="ARBA" id="ARBA00023063"/>
    </source>
</evidence>
<keyword evidence="6" id="KW-0534">Nitrate assimilation</keyword>
<dbReference type="InterPro" id="IPR012748">
    <property type="entry name" value="Rieske-like_NirD"/>
</dbReference>
<proteinExistence type="predicted"/>
<dbReference type="STRING" id="94624.Bpet3639"/>
<dbReference type="PROSITE" id="PS51296">
    <property type="entry name" value="RIESKE"/>
    <property type="match status" value="1"/>
</dbReference>
<evidence type="ECO:0000256" key="2">
    <source>
        <dbReference type="ARBA" id="ARBA00022723"/>
    </source>
</evidence>
<dbReference type="SUPFAM" id="SSF50022">
    <property type="entry name" value="ISP domain"/>
    <property type="match status" value="1"/>
</dbReference>
<evidence type="ECO:0000256" key="1">
    <source>
        <dbReference type="ARBA" id="ARBA00022714"/>
    </source>
</evidence>
<keyword evidence="9" id="KW-1185">Reference proteome</keyword>
<keyword evidence="1" id="KW-0001">2Fe-2S</keyword>
<dbReference type="GO" id="GO:0046872">
    <property type="term" value="F:metal ion binding"/>
    <property type="evidence" value="ECO:0007669"/>
    <property type="project" value="UniProtKB-KW"/>
</dbReference>
<evidence type="ECO:0000256" key="5">
    <source>
        <dbReference type="ARBA" id="ARBA00023014"/>
    </source>
</evidence>
<dbReference type="InterPro" id="IPR036922">
    <property type="entry name" value="Rieske_2Fe-2S_sf"/>
</dbReference>
<keyword evidence="2" id="KW-0479">Metal-binding</keyword>
<dbReference type="Gene3D" id="2.102.10.10">
    <property type="entry name" value="Rieske [2Fe-2S] iron-sulphur domain"/>
    <property type="match status" value="1"/>
</dbReference>
<dbReference type="GO" id="GO:0008942">
    <property type="term" value="F:nitrite reductase [NAD(P)H] activity"/>
    <property type="evidence" value="ECO:0007669"/>
    <property type="project" value="UniProtKB-EC"/>
</dbReference>
<evidence type="ECO:0000313" key="8">
    <source>
        <dbReference type="EMBL" id="CAP43982.1"/>
    </source>
</evidence>
<keyword evidence="4" id="KW-0408">Iron</keyword>
<dbReference type="CDD" id="cd03530">
    <property type="entry name" value="Rieske_NirD_small_Bacillus"/>
    <property type="match status" value="1"/>
</dbReference>
<evidence type="ECO:0000313" key="9">
    <source>
        <dbReference type="Proteomes" id="UP000001225"/>
    </source>
</evidence>
<dbReference type="Proteomes" id="UP000001225">
    <property type="component" value="Chromosome"/>
</dbReference>
<dbReference type="Pfam" id="PF00355">
    <property type="entry name" value="Rieske"/>
    <property type="match status" value="1"/>
</dbReference>
<evidence type="ECO:0000259" key="7">
    <source>
        <dbReference type="PROSITE" id="PS51296"/>
    </source>
</evidence>
<dbReference type="AlphaFoldDB" id="A9HZU2"/>
<dbReference type="EMBL" id="AM902716">
    <property type="protein sequence ID" value="CAP43982.1"/>
    <property type="molecule type" value="Genomic_DNA"/>
</dbReference>
<reference evidence="8 9" key="1">
    <citation type="journal article" date="2008" name="BMC Genomics">
        <title>The missing link: Bordetella petrii is endowed with both the metabolic versatility of environmental bacteria and virulence traits of pathogenic Bordetellae.</title>
        <authorList>
            <person name="Gross R."/>
            <person name="Guzman C.A."/>
            <person name="Sebaihia M."/>
            <person name="Martins Dos Santos V.A."/>
            <person name="Pieper D.H."/>
            <person name="Koebnik R."/>
            <person name="Lechner M."/>
            <person name="Bartels D."/>
            <person name="Buhrmester J."/>
            <person name="Choudhuri J.V."/>
            <person name="Ebensen T."/>
            <person name="Gaigalat L."/>
            <person name="Herrmann S."/>
            <person name="Khachane A.N."/>
            <person name="Larisch C."/>
            <person name="Link S."/>
            <person name="Linke B."/>
            <person name="Meyer F."/>
            <person name="Mormann S."/>
            <person name="Nakunst D."/>
            <person name="Rueckert C."/>
            <person name="Schneiker-Bekel S."/>
            <person name="Schulze K."/>
            <person name="Vorhoelter F.J."/>
            <person name="Yevsa T."/>
            <person name="Engle J.T."/>
            <person name="Goldman W.E."/>
            <person name="Puehler A."/>
            <person name="Goebel U.B."/>
            <person name="Goesmann A."/>
            <person name="Bloecker H."/>
            <person name="Kaiser O."/>
            <person name="Martinez-Arias R."/>
        </authorList>
    </citation>
    <scope>NUCLEOTIDE SEQUENCE [LARGE SCALE GENOMIC DNA]</scope>
    <source>
        <strain evidence="9">ATCC BAA-461 / DSM 12804 / CCUG 43448 / CIP 107267 / Se-1111R</strain>
    </source>
</reference>
<sequence length="111" mass="11752">MSQAATCQWHSICHIDEIPPLGARVVQRPGQDNVAVFRTSDNKVFAVVDRCPHKGGPLSAGLVHGHSVACPLHGWVMDLASGQAQAPDEGCVQTLPIKVDGDAVYLGLDES</sequence>
<dbReference type="PANTHER" id="PTHR21496:SF23">
    <property type="entry name" value="3-PHENYLPROPIONATE_CINNAMIC ACID DIOXYGENASE FERREDOXIN SUBUNIT"/>
    <property type="match status" value="1"/>
</dbReference>
<dbReference type="KEGG" id="bpt:Bpet3639"/>
<dbReference type="GO" id="GO:0042128">
    <property type="term" value="P:nitrate assimilation"/>
    <property type="evidence" value="ECO:0007669"/>
    <property type="project" value="UniProtKB-KW"/>
</dbReference>
<dbReference type="InterPro" id="IPR017941">
    <property type="entry name" value="Rieske_2Fe-2S"/>
</dbReference>
<keyword evidence="5" id="KW-0411">Iron-sulfur</keyword>
<dbReference type="GO" id="GO:0051537">
    <property type="term" value="F:2 iron, 2 sulfur cluster binding"/>
    <property type="evidence" value="ECO:0007669"/>
    <property type="project" value="UniProtKB-KW"/>
</dbReference>
<gene>
    <name evidence="8" type="primary">nasE</name>
    <name evidence="8" type="ordered locus">Bpet3639</name>
</gene>
<organism evidence="8 9">
    <name type="scientific">Bordetella petrii (strain ATCC BAA-461 / DSM 12804 / CCUG 43448 / CIP 107267 / Se-1111R)</name>
    <dbReference type="NCBI Taxonomy" id="340100"/>
    <lineage>
        <taxon>Bacteria</taxon>
        <taxon>Pseudomonadati</taxon>
        <taxon>Pseudomonadota</taxon>
        <taxon>Betaproteobacteria</taxon>
        <taxon>Burkholderiales</taxon>
        <taxon>Alcaligenaceae</taxon>
        <taxon>Bordetella</taxon>
    </lineage>
</organism>
<keyword evidence="3 8" id="KW-0560">Oxidoreductase</keyword>
<name>A9HZU2_BORPD</name>
<dbReference type="eggNOG" id="COG2146">
    <property type="taxonomic scope" value="Bacteria"/>
</dbReference>
<evidence type="ECO:0000256" key="3">
    <source>
        <dbReference type="ARBA" id="ARBA00023002"/>
    </source>
</evidence>
<dbReference type="PANTHER" id="PTHR21496">
    <property type="entry name" value="FERREDOXIN-RELATED"/>
    <property type="match status" value="1"/>
</dbReference>
<dbReference type="NCBIfam" id="TIGR02378">
    <property type="entry name" value="nirD_assim_sml"/>
    <property type="match status" value="1"/>
</dbReference>
<evidence type="ECO:0000256" key="4">
    <source>
        <dbReference type="ARBA" id="ARBA00023004"/>
    </source>
</evidence>
<accession>A9HZU2</accession>